<proteinExistence type="predicted"/>
<keyword evidence="4" id="KW-1185">Reference proteome</keyword>
<accession>A0A3G6IWX5</accession>
<sequence length="108" mass="10980">MIARRIGDDQGSATVVALGIALALSLMLGIILAIANTYIQAHKAQVAADMGAIAGAQALAQGQWACPKVQEVISANGARMSLCIEEGQDVRVAATVGRQVAQAKAGPI</sequence>
<evidence type="ECO:0000313" key="4">
    <source>
        <dbReference type="Proteomes" id="UP000271426"/>
    </source>
</evidence>
<dbReference type="Pfam" id="PF13400">
    <property type="entry name" value="Tad"/>
    <property type="match status" value="1"/>
</dbReference>
<dbReference type="RefSeq" id="WP_164470418.1">
    <property type="nucleotide sequence ID" value="NZ_CP033898.1"/>
</dbReference>
<evidence type="ECO:0000313" key="3">
    <source>
        <dbReference type="EMBL" id="AZA10167.1"/>
    </source>
</evidence>
<dbReference type="KEGG" id="cpso:CPPEL_10345"/>
<dbReference type="AlphaFoldDB" id="A0A3G6IWX5"/>
<dbReference type="InterPro" id="IPR021202">
    <property type="entry name" value="Rv3654c-like"/>
</dbReference>
<dbReference type="NCBIfam" id="TIGR03816">
    <property type="entry name" value="tadE_like_DECH"/>
    <property type="match status" value="1"/>
</dbReference>
<organism evidence="3 4">
    <name type="scientific">Corynebacterium pseudopelargi</name>
    <dbReference type="NCBI Taxonomy" id="2080757"/>
    <lineage>
        <taxon>Bacteria</taxon>
        <taxon>Bacillati</taxon>
        <taxon>Actinomycetota</taxon>
        <taxon>Actinomycetes</taxon>
        <taxon>Mycobacteriales</taxon>
        <taxon>Corynebacteriaceae</taxon>
        <taxon>Corynebacterium</taxon>
    </lineage>
</organism>
<evidence type="ECO:0000256" key="1">
    <source>
        <dbReference type="SAM" id="Phobius"/>
    </source>
</evidence>
<feature type="transmembrane region" description="Helical" evidence="1">
    <location>
        <begin position="12"/>
        <end position="35"/>
    </location>
</feature>
<keyword evidence="1" id="KW-1133">Transmembrane helix</keyword>
<keyword evidence="1" id="KW-0812">Transmembrane</keyword>
<protein>
    <recommendedName>
        <fullName evidence="2">Putative Flp pilus-assembly TadG-like N-terminal domain-containing protein</fullName>
    </recommendedName>
</protein>
<name>A0A3G6IWX5_9CORY</name>
<dbReference type="InterPro" id="IPR028087">
    <property type="entry name" value="Tad_N"/>
</dbReference>
<dbReference type="Proteomes" id="UP000271426">
    <property type="component" value="Chromosome"/>
</dbReference>
<reference evidence="3 4" key="1">
    <citation type="submission" date="2018-11" db="EMBL/GenBank/DDBJ databases">
        <authorList>
            <person name="Kleinhagauer T."/>
            <person name="Glaeser S.P."/>
            <person name="Spergser J."/>
            <person name="Ruckert C."/>
            <person name="Kaempfer P."/>
            <person name="Busse H.-J."/>
        </authorList>
    </citation>
    <scope>NUCLEOTIDE SEQUENCE [LARGE SCALE GENOMIC DNA]</scope>
    <source>
        <strain evidence="3 4">812CH</strain>
    </source>
</reference>
<gene>
    <name evidence="3" type="ORF">CPPEL_10345</name>
</gene>
<keyword evidence="1" id="KW-0472">Membrane</keyword>
<dbReference type="EMBL" id="CP033898">
    <property type="protein sequence ID" value="AZA10167.1"/>
    <property type="molecule type" value="Genomic_DNA"/>
</dbReference>
<feature type="domain" description="Putative Flp pilus-assembly TadG-like N-terminal" evidence="2">
    <location>
        <begin position="11"/>
        <end position="58"/>
    </location>
</feature>
<evidence type="ECO:0000259" key="2">
    <source>
        <dbReference type="Pfam" id="PF13400"/>
    </source>
</evidence>